<evidence type="ECO:0000313" key="9">
    <source>
        <dbReference type="EMBL" id="RLN25684.1"/>
    </source>
</evidence>
<accession>A0A3L6SVF1</accession>
<evidence type="ECO:0000256" key="2">
    <source>
        <dbReference type="ARBA" id="ARBA00022670"/>
    </source>
</evidence>
<keyword evidence="3" id="KW-0064">Aspartyl protease</keyword>
<dbReference type="Gene3D" id="2.40.70.10">
    <property type="entry name" value="Acid Proteases"/>
    <property type="match status" value="2"/>
</dbReference>
<evidence type="ECO:0000313" key="10">
    <source>
        <dbReference type="Proteomes" id="UP000275267"/>
    </source>
</evidence>
<organism evidence="9 10">
    <name type="scientific">Panicum miliaceum</name>
    <name type="common">Proso millet</name>
    <name type="synonym">Broomcorn millet</name>
    <dbReference type="NCBI Taxonomy" id="4540"/>
    <lineage>
        <taxon>Eukaryota</taxon>
        <taxon>Viridiplantae</taxon>
        <taxon>Streptophyta</taxon>
        <taxon>Embryophyta</taxon>
        <taxon>Tracheophyta</taxon>
        <taxon>Spermatophyta</taxon>
        <taxon>Magnoliopsida</taxon>
        <taxon>Liliopsida</taxon>
        <taxon>Poales</taxon>
        <taxon>Poaceae</taxon>
        <taxon>PACMAD clade</taxon>
        <taxon>Panicoideae</taxon>
        <taxon>Panicodae</taxon>
        <taxon>Paniceae</taxon>
        <taxon>Panicinae</taxon>
        <taxon>Panicum</taxon>
        <taxon>Panicum sect. Panicum</taxon>
    </lineage>
</organism>
<feature type="domain" description="Peptidase A1" evidence="8">
    <location>
        <begin position="86"/>
        <end position="428"/>
    </location>
</feature>
<keyword evidence="7" id="KW-0732">Signal</keyword>
<dbReference type="CDD" id="cd05476">
    <property type="entry name" value="pepsin_A_like_plant"/>
    <property type="match status" value="1"/>
</dbReference>
<dbReference type="SUPFAM" id="SSF50630">
    <property type="entry name" value="Acid proteases"/>
    <property type="match status" value="1"/>
</dbReference>
<dbReference type="OrthoDB" id="775830at2759"/>
<keyword evidence="2" id="KW-0645">Protease</keyword>
<comment type="caution">
    <text evidence="9">The sequence shown here is derived from an EMBL/GenBank/DDBJ whole genome shotgun (WGS) entry which is preliminary data.</text>
</comment>
<dbReference type="PANTHER" id="PTHR47967:SF128">
    <property type="entry name" value="ASPARTIC PROTEINASE CDR1-LIKE"/>
    <property type="match status" value="1"/>
</dbReference>
<evidence type="ECO:0000256" key="4">
    <source>
        <dbReference type="ARBA" id="ARBA00022801"/>
    </source>
</evidence>
<keyword evidence="10" id="KW-1185">Reference proteome</keyword>
<dbReference type="Pfam" id="PF14543">
    <property type="entry name" value="TAXi_N"/>
    <property type="match status" value="1"/>
</dbReference>
<evidence type="ECO:0000256" key="6">
    <source>
        <dbReference type="PIRSR" id="PIRSR601461-1"/>
    </source>
</evidence>
<dbReference type="PRINTS" id="PR00792">
    <property type="entry name" value="PEPSIN"/>
</dbReference>
<name>A0A3L6SVF1_PANMI</name>
<dbReference type="InterPro" id="IPR051708">
    <property type="entry name" value="Plant_Aspart_Prot_A1"/>
</dbReference>
<proteinExistence type="inferred from homology"/>
<feature type="active site" evidence="6">
    <location>
        <position position="104"/>
    </location>
</feature>
<feature type="signal peptide" evidence="7">
    <location>
        <begin position="1"/>
        <end position="22"/>
    </location>
</feature>
<evidence type="ECO:0000256" key="5">
    <source>
        <dbReference type="ARBA" id="ARBA00023180"/>
    </source>
</evidence>
<dbReference type="InterPro" id="IPR034161">
    <property type="entry name" value="Pepsin-like_plant"/>
</dbReference>
<evidence type="ECO:0000256" key="7">
    <source>
        <dbReference type="SAM" id="SignalP"/>
    </source>
</evidence>
<dbReference type="EMBL" id="PQIB02000004">
    <property type="protein sequence ID" value="RLN25684.1"/>
    <property type="molecule type" value="Genomic_DNA"/>
</dbReference>
<dbReference type="GO" id="GO:0005576">
    <property type="term" value="C:extracellular region"/>
    <property type="evidence" value="ECO:0007669"/>
    <property type="project" value="TreeGrafter"/>
</dbReference>
<gene>
    <name evidence="9" type="ORF">C2845_PM07G36500</name>
</gene>
<dbReference type="PROSITE" id="PS51767">
    <property type="entry name" value="PEPTIDASE_A1"/>
    <property type="match status" value="1"/>
</dbReference>
<dbReference type="AlphaFoldDB" id="A0A3L6SVF1"/>
<dbReference type="GO" id="GO:0006508">
    <property type="term" value="P:proteolysis"/>
    <property type="evidence" value="ECO:0007669"/>
    <property type="project" value="UniProtKB-KW"/>
</dbReference>
<feature type="chain" id="PRO_5018326095" evidence="7">
    <location>
        <begin position="23"/>
        <end position="441"/>
    </location>
</feature>
<dbReference type="Pfam" id="PF14541">
    <property type="entry name" value="TAXi_C"/>
    <property type="match status" value="1"/>
</dbReference>
<evidence type="ECO:0000256" key="3">
    <source>
        <dbReference type="ARBA" id="ARBA00022750"/>
    </source>
</evidence>
<protein>
    <submittedName>
        <fullName evidence="9">Aspartic proteinase CDR1-like</fullName>
    </submittedName>
</protein>
<reference evidence="10" key="1">
    <citation type="journal article" date="2019" name="Nat. Commun.">
        <title>The genome of broomcorn millet.</title>
        <authorList>
            <person name="Zou C."/>
            <person name="Miki D."/>
            <person name="Li D."/>
            <person name="Tang Q."/>
            <person name="Xiao L."/>
            <person name="Rajput S."/>
            <person name="Deng P."/>
            <person name="Jia W."/>
            <person name="Huang R."/>
            <person name="Zhang M."/>
            <person name="Sun Y."/>
            <person name="Hu J."/>
            <person name="Fu X."/>
            <person name="Schnable P.S."/>
            <person name="Li F."/>
            <person name="Zhang H."/>
            <person name="Feng B."/>
            <person name="Zhu X."/>
            <person name="Liu R."/>
            <person name="Schnable J.C."/>
            <person name="Zhu J.-K."/>
            <person name="Zhang H."/>
        </authorList>
    </citation>
    <scope>NUCLEOTIDE SEQUENCE [LARGE SCALE GENOMIC DNA]</scope>
</reference>
<dbReference type="InterPro" id="IPR032861">
    <property type="entry name" value="TAXi_N"/>
</dbReference>
<sequence length="441" mass="45732">MEATALALYAVLLLLAGQRACAAPADAGFSVEFIHRDSPRSPFHDPALSPHGRVLAAARRSLHAQAPAPAADGGVESKIISRSFEYLMAVNVGTPPTQMLAIADTGSDLVWVDCRNGSGAPAAAGGVVFEPSSSSTYDVVGCQSEACQALNQASCDADSNCQYQYAYGDGSRTVGVLSTETFSFADGSGGGTPQVRVPHVDFGCSTYMAGNFRADGLVGLGGGAFSLVSQLGSATPFGRRFSYCLMPSYAANSSSTLNFGSRAVVSEPGAATTPLVPGEVDAYYTVELESVAVGERTVAPRTSAIIVDSGTTLTFLDPALLRPLVAELGRRINLTRAQPPEQLLEVCYDVSGRAQEEWGVPDVALRFGGGGGDVTLRPENTFVLVQEGTLCLALVPVSEAQPVAILGNVAQQNFHVGYDLDARTVTFAPADCARSSSAASS</sequence>
<evidence type="ECO:0000256" key="1">
    <source>
        <dbReference type="ARBA" id="ARBA00007447"/>
    </source>
</evidence>
<dbReference type="InterPro" id="IPR001461">
    <property type="entry name" value="Aspartic_peptidase_A1"/>
</dbReference>
<keyword evidence="5" id="KW-0325">Glycoprotein</keyword>
<dbReference type="Proteomes" id="UP000275267">
    <property type="component" value="Unassembled WGS sequence"/>
</dbReference>
<keyword evidence="4" id="KW-0378">Hydrolase</keyword>
<dbReference type="PANTHER" id="PTHR47967">
    <property type="entry name" value="OS07G0603500 PROTEIN-RELATED"/>
    <property type="match status" value="1"/>
</dbReference>
<dbReference type="InterPro" id="IPR021109">
    <property type="entry name" value="Peptidase_aspartic_dom_sf"/>
</dbReference>
<dbReference type="InterPro" id="IPR033121">
    <property type="entry name" value="PEPTIDASE_A1"/>
</dbReference>
<evidence type="ECO:0000259" key="8">
    <source>
        <dbReference type="PROSITE" id="PS51767"/>
    </source>
</evidence>
<feature type="active site" evidence="6">
    <location>
        <position position="308"/>
    </location>
</feature>
<comment type="similarity">
    <text evidence="1">Belongs to the peptidase A1 family.</text>
</comment>
<dbReference type="GO" id="GO:0004190">
    <property type="term" value="F:aspartic-type endopeptidase activity"/>
    <property type="evidence" value="ECO:0007669"/>
    <property type="project" value="UniProtKB-KW"/>
</dbReference>
<dbReference type="InterPro" id="IPR032799">
    <property type="entry name" value="TAXi_C"/>
</dbReference>
<dbReference type="STRING" id="4540.A0A3L6SVF1"/>